<accession>A0ABV8LKV3</accession>
<dbReference type="InterPro" id="IPR050266">
    <property type="entry name" value="AB_hydrolase_sf"/>
</dbReference>
<dbReference type="Gene3D" id="3.40.50.1820">
    <property type="entry name" value="alpha/beta hydrolase"/>
    <property type="match status" value="1"/>
</dbReference>
<dbReference type="SUPFAM" id="SSF53474">
    <property type="entry name" value="alpha/beta-Hydrolases"/>
    <property type="match status" value="1"/>
</dbReference>
<dbReference type="Proteomes" id="UP001595816">
    <property type="component" value="Unassembled WGS sequence"/>
</dbReference>
<dbReference type="InterPro" id="IPR029058">
    <property type="entry name" value="AB_hydrolase_fold"/>
</dbReference>
<sequence length="276" mass="29722">MVYVHGLGGSHADWSDLAPILRPLVGGLAVDLPGFGGTPTDRRATGVAGNADALTRFLQNIVGEPSILIGTSMGALIAASTAAQAPDMVIGLALVSPPLPASAPWRTHTDVRRAAFAGAVPGIGEYLLRRRRAKLSARQRVMQMLQRSCADPTRINPTTLAALISAEEKMSLRPAADYLRAARSIALAVACKRAYWARMRTLAMPVLLVHGIHDQLVPIADARSAARRLPTWRYEELDCRHIAHLELPNKLAEILTVWTTAVTNPGSDLYRDHQAG</sequence>
<reference evidence="3" key="1">
    <citation type="journal article" date="2019" name="Int. J. Syst. Evol. Microbiol.">
        <title>The Global Catalogue of Microorganisms (GCM) 10K type strain sequencing project: providing services to taxonomists for standard genome sequencing and annotation.</title>
        <authorList>
            <consortium name="The Broad Institute Genomics Platform"/>
            <consortium name="The Broad Institute Genome Sequencing Center for Infectious Disease"/>
            <person name="Wu L."/>
            <person name="Ma J."/>
        </authorList>
    </citation>
    <scope>NUCLEOTIDE SEQUENCE [LARGE SCALE GENOMIC DNA]</scope>
    <source>
        <strain evidence="3">CGMCC 4.7289</strain>
    </source>
</reference>
<dbReference type="PANTHER" id="PTHR43798:SF33">
    <property type="entry name" value="HYDROLASE, PUTATIVE (AFU_ORTHOLOGUE AFUA_2G14860)-RELATED"/>
    <property type="match status" value="1"/>
</dbReference>
<organism evidence="2 3">
    <name type="scientific">Hamadaea flava</name>
    <dbReference type="NCBI Taxonomy" id="1742688"/>
    <lineage>
        <taxon>Bacteria</taxon>
        <taxon>Bacillati</taxon>
        <taxon>Actinomycetota</taxon>
        <taxon>Actinomycetes</taxon>
        <taxon>Micromonosporales</taxon>
        <taxon>Micromonosporaceae</taxon>
        <taxon>Hamadaea</taxon>
    </lineage>
</organism>
<keyword evidence="2" id="KW-0378">Hydrolase</keyword>
<comment type="caution">
    <text evidence="2">The sequence shown here is derived from an EMBL/GenBank/DDBJ whole genome shotgun (WGS) entry which is preliminary data.</text>
</comment>
<evidence type="ECO:0000259" key="1">
    <source>
        <dbReference type="Pfam" id="PF12697"/>
    </source>
</evidence>
<name>A0ABV8LKV3_9ACTN</name>
<dbReference type="PANTHER" id="PTHR43798">
    <property type="entry name" value="MONOACYLGLYCEROL LIPASE"/>
    <property type="match status" value="1"/>
</dbReference>
<dbReference type="InterPro" id="IPR000073">
    <property type="entry name" value="AB_hydrolase_1"/>
</dbReference>
<evidence type="ECO:0000313" key="2">
    <source>
        <dbReference type="EMBL" id="MFC4131123.1"/>
    </source>
</evidence>
<protein>
    <submittedName>
        <fullName evidence="2">Alpha/beta fold hydrolase</fullName>
    </submittedName>
</protein>
<feature type="domain" description="AB hydrolase-1" evidence="1">
    <location>
        <begin position="2"/>
        <end position="253"/>
    </location>
</feature>
<keyword evidence="3" id="KW-1185">Reference proteome</keyword>
<dbReference type="RefSeq" id="WP_275978787.1">
    <property type="nucleotide sequence ID" value="NZ_JAMZDZ010000001.1"/>
</dbReference>
<gene>
    <name evidence="2" type="ORF">ACFOZ4_10965</name>
</gene>
<dbReference type="GO" id="GO:0016787">
    <property type="term" value="F:hydrolase activity"/>
    <property type="evidence" value="ECO:0007669"/>
    <property type="project" value="UniProtKB-KW"/>
</dbReference>
<proteinExistence type="predicted"/>
<evidence type="ECO:0000313" key="3">
    <source>
        <dbReference type="Proteomes" id="UP001595816"/>
    </source>
</evidence>
<dbReference type="EMBL" id="JBHSAY010000006">
    <property type="protein sequence ID" value="MFC4131123.1"/>
    <property type="molecule type" value="Genomic_DNA"/>
</dbReference>
<dbReference type="Pfam" id="PF12697">
    <property type="entry name" value="Abhydrolase_6"/>
    <property type="match status" value="1"/>
</dbReference>